<dbReference type="Proteomes" id="UP001271890">
    <property type="component" value="Unassembled WGS sequence"/>
</dbReference>
<proteinExistence type="predicted"/>
<accession>A0ABU4SDV1</accession>
<evidence type="ECO:0000313" key="2">
    <source>
        <dbReference type="Proteomes" id="UP001271890"/>
    </source>
</evidence>
<dbReference type="RefSeq" id="WP_319931357.1">
    <property type="nucleotide sequence ID" value="NZ_VCDN01000082.1"/>
</dbReference>
<comment type="caution">
    <text evidence="1">The sequence shown here is derived from an EMBL/GenBank/DDBJ whole genome shotgun (WGS) entry which is preliminary data.</text>
</comment>
<protein>
    <recommendedName>
        <fullName evidence="3">Transposase</fullName>
    </recommendedName>
</protein>
<sequence length="263" mass="30894">MIDPMQNAITFPKGWFLMLNSDTPFYCNHGCTVPDFADAGILIGYNKKNGIYFKFAYESTEIKGGEPQPGIYILTIRKYNYDYNSRHYGCCVSAEVKQTQCPKEFKNIMTDMLKMSEEQSTFKEIKLPKFQGECTPQLYQCIHDFFTRIKKEITNEIMPLVTASVYEDGEENILYLRNLYYGDAKSPYRREDLVKREIHKTVVTEIHRKFELLDKTRKLEYGRDLYSFLFRSQKYNLSAFVPKNVSLCDVFMSMSDPHNEKIM</sequence>
<evidence type="ECO:0000313" key="1">
    <source>
        <dbReference type="EMBL" id="MDX7988960.1"/>
    </source>
</evidence>
<name>A0ABU4SDV1_9GAMM</name>
<gene>
    <name evidence="1" type="ORF">FE392_16840</name>
</gene>
<keyword evidence="2" id="KW-1185">Reference proteome</keyword>
<evidence type="ECO:0008006" key="3">
    <source>
        <dbReference type="Google" id="ProtNLM"/>
    </source>
</evidence>
<organism evidence="1 2">
    <name type="scientific">Xenorhabdus santafensis</name>
    <dbReference type="NCBI Taxonomy" id="2582833"/>
    <lineage>
        <taxon>Bacteria</taxon>
        <taxon>Pseudomonadati</taxon>
        <taxon>Pseudomonadota</taxon>
        <taxon>Gammaproteobacteria</taxon>
        <taxon>Enterobacterales</taxon>
        <taxon>Morganellaceae</taxon>
        <taxon>Xenorhabdus</taxon>
    </lineage>
</organism>
<reference evidence="2" key="1">
    <citation type="journal article" date="2024" name="Toxins">
        <title>Genome Sequence Analysis of Native Xenorhabdus Strains Isolated from Entomopathogenic Nematodes in Argentina.</title>
        <authorList>
            <person name="Palma L."/>
            <person name="Frizzo L."/>
            <person name="Kaiser S."/>
            <person name="Berry C."/>
            <person name="Caballero P."/>
            <person name="Bode H.B."/>
            <person name="Del Valle E.E."/>
        </authorList>
    </citation>
    <scope>NUCLEOTIDE SEQUENCE [LARGE SCALE GENOMIC DNA]</scope>
    <source>
        <strain evidence="2">12</strain>
    </source>
</reference>
<dbReference type="EMBL" id="VCDN01000082">
    <property type="protein sequence ID" value="MDX7988960.1"/>
    <property type="molecule type" value="Genomic_DNA"/>
</dbReference>